<evidence type="ECO:0000313" key="3">
    <source>
        <dbReference type="EMBL" id="PIR93202.1"/>
    </source>
</evidence>
<sequence length="152" mass="17545">MRIRFAKKESFLRRSILSSKFFSALALFIIILIAFPLVKKINQQRILNREIKELEEEVARVDNKNEDLRELIDYLNSDSFAEKEARVNLDMRKPGEKVVIFKDDGASDANKSEVETVFNIPGLDKGAEQVKKTNSQKWRAYFFEAADISANN</sequence>
<dbReference type="EMBL" id="PFAR01000024">
    <property type="protein sequence ID" value="PIR93202.1"/>
    <property type="molecule type" value="Genomic_DNA"/>
</dbReference>
<organism evidence="3 4">
    <name type="scientific">Candidatus Falkowbacteria bacterium CG10_big_fil_rev_8_21_14_0_10_43_10</name>
    <dbReference type="NCBI Taxonomy" id="1974567"/>
    <lineage>
        <taxon>Bacteria</taxon>
        <taxon>Candidatus Falkowiibacteriota</taxon>
    </lineage>
</organism>
<keyword evidence="1" id="KW-0175">Coiled coil</keyword>
<protein>
    <recommendedName>
        <fullName evidence="5">Septum formation initiator</fullName>
    </recommendedName>
</protein>
<evidence type="ECO:0000313" key="4">
    <source>
        <dbReference type="Proteomes" id="UP000228626"/>
    </source>
</evidence>
<accession>A0A2H0V2B5</accession>
<feature type="transmembrane region" description="Helical" evidence="2">
    <location>
        <begin position="21"/>
        <end position="38"/>
    </location>
</feature>
<evidence type="ECO:0000256" key="2">
    <source>
        <dbReference type="SAM" id="Phobius"/>
    </source>
</evidence>
<comment type="caution">
    <text evidence="3">The sequence shown here is derived from an EMBL/GenBank/DDBJ whole genome shotgun (WGS) entry which is preliminary data.</text>
</comment>
<dbReference type="AlphaFoldDB" id="A0A2H0V2B5"/>
<evidence type="ECO:0000256" key="1">
    <source>
        <dbReference type="SAM" id="Coils"/>
    </source>
</evidence>
<reference evidence="4" key="1">
    <citation type="submission" date="2017-09" db="EMBL/GenBank/DDBJ databases">
        <title>Depth-based differentiation of microbial function through sediment-hosted aquifers and enrichment of novel symbionts in the deep terrestrial subsurface.</title>
        <authorList>
            <person name="Probst A.J."/>
            <person name="Ladd B."/>
            <person name="Jarett J.K."/>
            <person name="Geller-Mcgrath D.E."/>
            <person name="Sieber C.M.K."/>
            <person name="Emerson J.B."/>
            <person name="Anantharaman K."/>
            <person name="Thomas B.C."/>
            <person name="Malmstrom R."/>
            <person name="Stieglmeier M."/>
            <person name="Klingl A."/>
            <person name="Woyke T."/>
            <person name="Ryan C.M."/>
            <person name="Banfield J.F."/>
        </authorList>
    </citation>
    <scope>NUCLEOTIDE SEQUENCE [LARGE SCALE GENOMIC DNA]</scope>
</reference>
<gene>
    <name evidence="3" type="ORF">COT99_01930</name>
</gene>
<keyword evidence="2" id="KW-0812">Transmembrane</keyword>
<dbReference type="InterPro" id="IPR007060">
    <property type="entry name" value="FtsL/DivIC"/>
</dbReference>
<proteinExistence type="predicted"/>
<feature type="coiled-coil region" evidence="1">
    <location>
        <begin position="37"/>
        <end position="71"/>
    </location>
</feature>
<dbReference type="Pfam" id="PF04977">
    <property type="entry name" value="DivIC"/>
    <property type="match status" value="1"/>
</dbReference>
<dbReference type="Proteomes" id="UP000228626">
    <property type="component" value="Unassembled WGS sequence"/>
</dbReference>
<evidence type="ECO:0008006" key="5">
    <source>
        <dbReference type="Google" id="ProtNLM"/>
    </source>
</evidence>
<name>A0A2H0V2B5_9BACT</name>
<keyword evidence="2" id="KW-0472">Membrane</keyword>
<keyword evidence="2" id="KW-1133">Transmembrane helix</keyword>